<evidence type="ECO:0000313" key="1">
    <source>
        <dbReference type="EMBL" id="MCO5401615.1"/>
    </source>
</evidence>
<organism evidence="1 2">
    <name type="scientific">Ralstonia soli</name>
    <dbReference type="NCBI Taxonomy" id="2953896"/>
    <lineage>
        <taxon>Bacteria</taxon>
        <taxon>Pseudomonadati</taxon>
        <taxon>Pseudomonadota</taxon>
        <taxon>Betaproteobacteria</taxon>
        <taxon>Burkholderiales</taxon>
        <taxon>Burkholderiaceae</taxon>
        <taxon>Ralstonia</taxon>
    </lineage>
</organism>
<gene>
    <name evidence="1" type="ORF">NG900_25715</name>
</gene>
<accession>A0ABT1AT06</accession>
<feature type="non-terminal residue" evidence="1">
    <location>
        <position position="136"/>
    </location>
</feature>
<reference evidence="1" key="1">
    <citation type="submission" date="2022-06" db="EMBL/GenBank/DDBJ databases">
        <authorList>
            <person name="Lu C.-H."/>
        </authorList>
    </citation>
    <scope>NUCLEOTIDE SEQUENCE</scope>
    <source>
        <strain evidence="1">21MJYT02-11</strain>
    </source>
</reference>
<dbReference type="SUPFAM" id="SSF53706">
    <property type="entry name" value="Formate dehydrogenase/DMSO reductase, domains 1-3"/>
    <property type="match status" value="1"/>
</dbReference>
<dbReference type="EMBL" id="JAMXHT010000014">
    <property type="protein sequence ID" value="MCO5401615.1"/>
    <property type="molecule type" value="Genomic_DNA"/>
</dbReference>
<proteinExistence type="predicted"/>
<name>A0ABT1AT06_9RALS</name>
<reference evidence="1" key="2">
    <citation type="journal article" date="2023" name="Front. Microbiol.">
        <title>Ralstonia chuxiongensis sp. nov., Ralstonia mojiangensis sp. nov., and Ralstonia soli sp. nov., isolated from tobacco fields, are three novel species in the family Burkholderiaceae.</title>
        <authorList>
            <person name="Lu C.H."/>
            <person name="Zhang Y.Y."/>
            <person name="Jiang N."/>
            <person name="Chen W."/>
            <person name="Shao X."/>
            <person name="Zhao Z.M."/>
            <person name="Lu W.L."/>
            <person name="Hu X."/>
            <person name="Xi Y.X."/>
            <person name="Zou S.Y."/>
            <person name="Wei Q.J."/>
            <person name="Lin Z.L."/>
            <person name="Gong L."/>
            <person name="Gai X.T."/>
            <person name="Zhang L.Q."/>
            <person name="Li J.Y."/>
            <person name="Jin Y."/>
            <person name="Xia Z.Y."/>
        </authorList>
    </citation>
    <scope>NUCLEOTIDE SEQUENCE</scope>
    <source>
        <strain evidence="1">21MJYT02-11</strain>
    </source>
</reference>
<dbReference type="Proteomes" id="UP001162811">
    <property type="component" value="Unassembled WGS sequence"/>
</dbReference>
<comment type="caution">
    <text evidence="1">The sequence shown here is derived from an EMBL/GenBank/DDBJ whole genome shotgun (WGS) entry which is preliminary data.</text>
</comment>
<evidence type="ECO:0000313" key="2">
    <source>
        <dbReference type="Proteomes" id="UP001162811"/>
    </source>
</evidence>
<sequence>MKHQKIEFYRHPAGGWGALKSVAHQLLSQGIAAKGAKTMLSANQPDGFDCPGCAWPDRDHASTFEFCENGVKAVAAEATSRRTTPEFFARHTVHELAEWSDYALEDQGRLTYPMVYDAASDKYVPIEWDAAFALIA</sequence>
<keyword evidence="2" id="KW-1185">Reference proteome</keyword>
<protein>
    <submittedName>
        <fullName evidence="1">CbbBc protein</fullName>
    </submittedName>
</protein>